<dbReference type="PANTHER" id="PTHR12446:SF34">
    <property type="entry name" value="PROTEIN LIN-54 HOMOLOG"/>
    <property type="match status" value="1"/>
</dbReference>
<dbReference type="GO" id="GO:0006355">
    <property type="term" value="P:regulation of DNA-templated transcription"/>
    <property type="evidence" value="ECO:0007669"/>
    <property type="project" value="TreeGrafter"/>
</dbReference>
<reference evidence="7" key="1">
    <citation type="submission" date="2025-08" db="UniProtKB">
        <authorList>
            <consortium name="RefSeq"/>
        </authorList>
    </citation>
    <scope>IDENTIFICATION</scope>
</reference>
<gene>
    <name evidence="7" type="primary">LOC103506591</name>
</gene>
<sequence>MSSGSPSNSLSVDVESSNVKSEMDLDSISLHSGDYLDAITSDDHEPSAENSETIVVSNPDEEPSENQVDFLEKENNMIMTTEETVESSETNNETSSSNNISSTEHVIVTSAGIQISSGDLPGTQKIITTRVVNAKGPQNVLQRPLSMSNVTSFKKPVTSLATGSRNIMTKAVVSQASSGQSFILAGPDSNKQSFVKIVSAGQSNNTAKTITLAQAQKFGLLSPGKLQQIIPAASGTKNIIINKGIVTSPKKVMVKSPAKILPAPGPTQSTAFVPQRILVKQNTLKNKPGQVIRIPASQMSALGIQQIQLPGSQKVQYVRILQTSSPGGIRPRAVAPNTSTAPTTVFLSNVVNNTTGSTPANTTSDANTTSVKLVPLGNSNTSSVSSVPTFSSSSTCILVPASYLADMDLKLKPDNVISAGSTVTPSSQSGDIPVIQAVKLKTLPESAPPATPTPSDNIDFDDASVKSEDTSATPYEAKANQAGARTLEPNGIRPRKPCNCTKSMCLKLYCDCFANGEFCYQCNCNSCFNNIEHEDDRHHAIRQCLERNPNAFRPKIGKCLVGEGERRHTKGCNCKRSGCLKNYCECYEAKIPCSNNCKCVSCRNVEENLFLRLCQTERTDKPMEAWKNKMAEDEDHSRLWSTKLAFSFMSETIVQATCHCLFAQADKAKKFDIEEEDLQKIILEECGNCLQQIIAIASKSLSQKSSHSNS</sequence>
<evidence type="ECO:0000313" key="7">
    <source>
        <dbReference type="RefSeq" id="XP_008469209.1"/>
    </source>
</evidence>
<dbReference type="InterPro" id="IPR028307">
    <property type="entry name" value="Lin-54_fam"/>
</dbReference>
<feature type="compositionally biased region" description="Polar residues" evidence="4">
    <location>
        <begin position="1"/>
        <end position="20"/>
    </location>
</feature>
<dbReference type="PROSITE" id="PS51634">
    <property type="entry name" value="CRC"/>
    <property type="match status" value="1"/>
</dbReference>
<keyword evidence="6" id="KW-1185">Reference proteome</keyword>
<dbReference type="Pfam" id="PF03638">
    <property type="entry name" value="TCR"/>
    <property type="match status" value="2"/>
</dbReference>
<evidence type="ECO:0000259" key="5">
    <source>
        <dbReference type="PROSITE" id="PS51634"/>
    </source>
</evidence>
<evidence type="ECO:0000313" key="6">
    <source>
        <dbReference type="Proteomes" id="UP000079169"/>
    </source>
</evidence>
<comment type="similarity">
    <text evidence="2">Belongs to the lin-54 family.</text>
</comment>
<dbReference type="InterPro" id="IPR005172">
    <property type="entry name" value="CRC"/>
</dbReference>
<proteinExistence type="inferred from homology"/>
<dbReference type="SMART" id="SM01114">
    <property type="entry name" value="CXC"/>
    <property type="match status" value="2"/>
</dbReference>
<evidence type="ECO:0000256" key="4">
    <source>
        <dbReference type="SAM" id="MobiDB-lite"/>
    </source>
</evidence>
<dbReference type="AlphaFoldDB" id="A0A1S3CXR7"/>
<comment type="subcellular location">
    <subcellularLocation>
        <location evidence="1">Nucleus</location>
    </subcellularLocation>
</comment>
<evidence type="ECO:0000256" key="1">
    <source>
        <dbReference type="ARBA" id="ARBA00004123"/>
    </source>
</evidence>
<dbReference type="KEGG" id="dci:103506591"/>
<accession>A0A1S3CXR7</accession>
<organism evidence="6 7">
    <name type="scientific">Diaphorina citri</name>
    <name type="common">Asian citrus psyllid</name>
    <dbReference type="NCBI Taxonomy" id="121845"/>
    <lineage>
        <taxon>Eukaryota</taxon>
        <taxon>Metazoa</taxon>
        <taxon>Ecdysozoa</taxon>
        <taxon>Arthropoda</taxon>
        <taxon>Hexapoda</taxon>
        <taxon>Insecta</taxon>
        <taxon>Pterygota</taxon>
        <taxon>Neoptera</taxon>
        <taxon>Paraneoptera</taxon>
        <taxon>Hemiptera</taxon>
        <taxon>Sternorrhyncha</taxon>
        <taxon>Psylloidea</taxon>
        <taxon>Psyllidae</taxon>
        <taxon>Diaphorininae</taxon>
        <taxon>Diaphorina</taxon>
    </lineage>
</organism>
<evidence type="ECO:0000256" key="2">
    <source>
        <dbReference type="ARBA" id="ARBA00007267"/>
    </source>
</evidence>
<dbReference type="GO" id="GO:0005634">
    <property type="term" value="C:nucleus"/>
    <property type="evidence" value="ECO:0007669"/>
    <property type="project" value="UniProtKB-SubCell"/>
</dbReference>
<evidence type="ECO:0000256" key="3">
    <source>
        <dbReference type="ARBA" id="ARBA00023242"/>
    </source>
</evidence>
<keyword evidence="3" id="KW-0539">Nucleus</keyword>
<dbReference type="Proteomes" id="UP000079169">
    <property type="component" value="Unplaced"/>
</dbReference>
<protein>
    <submittedName>
        <fullName evidence="7">Protein lin-54 homolog isoform X1</fullName>
    </submittedName>
</protein>
<dbReference type="PANTHER" id="PTHR12446">
    <property type="entry name" value="TESMIN/TSO1-RELATED"/>
    <property type="match status" value="1"/>
</dbReference>
<dbReference type="OMA" id="CFEARIA"/>
<dbReference type="PaxDb" id="121845-A0A1S3CXR7"/>
<dbReference type="GeneID" id="103506591"/>
<feature type="region of interest" description="Disordered" evidence="4">
    <location>
        <begin position="1"/>
        <end position="65"/>
    </location>
</feature>
<name>A0A1S3CXR7_DIACI</name>
<dbReference type="STRING" id="121845.A0A1S3CXR7"/>
<feature type="domain" description="CRC" evidence="5">
    <location>
        <begin position="494"/>
        <end position="607"/>
    </location>
</feature>
<dbReference type="InterPro" id="IPR033467">
    <property type="entry name" value="Tesmin/TSO1-like_CXC"/>
</dbReference>
<dbReference type="RefSeq" id="XP_008469209.1">
    <property type="nucleotide sequence ID" value="XM_008470987.3"/>
</dbReference>